<gene>
    <name evidence="1" type="ORF">CYMTET_5469</name>
</gene>
<accession>A0AAE0LJ15</accession>
<organism evidence="1 2">
    <name type="scientific">Cymbomonas tetramitiformis</name>
    <dbReference type="NCBI Taxonomy" id="36881"/>
    <lineage>
        <taxon>Eukaryota</taxon>
        <taxon>Viridiplantae</taxon>
        <taxon>Chlorophyta</taxon>
        <taxon>Pyramimonadophyceae</taxon>
        <taxon>Pyramimonadales</taxon>
        <taxon>Pyramimonadaceae</taxon>
        <taxon>Cymbomonas</taxon>
    </lineage>
</organism>
<keyword evidence="2" id="KW-1185">Reference proteome</keyword>
<evidence type="ECO:0000313" key="1">
    <source>
        <dbReference type="EMBL" id="KAK3286997.1"/>
    </source>
</evidence>
<reference evidence="1 2" key="1">
    <citation type="journal article" date="2015" name="Genome Biol. Evol.">
        <title>Comparative Genomics of a Bacterivorous Green Alga Reveals Evolutionary Causalities and Consequences of Phago-Mixotrophic Mode of Nutrition.</title>
        <authorList>
            <person name="Burns J.A."/>
            <person name="Paasch A."/>
            <person name="Narechania A."/>
            <person name="Kim E."/>
        </authorList>
    </citation>
    <scope>NUCLEOTIDE SEQUENCE [LARGE SCALE GENOMIC DNA]</scope>
    <source>
        <strain evidence="1 2">PLY_AMNH</strain>
    </source>
</reference>
<dbReference type="Proteomes" id="UP001190700">
    <property type="component" value="Unassembled WGS sequence"/>
</dbReference>
<protein>
    <submittedName>
        <fullName evidence="1">Uncharacterized protein</fullName>
    </submittedName>
</protein>
<proteinExistence type="predicted"/>
<name>A0AAE0LJ15_9CHLO</name>
<comment type="caution">
    <text evidence="1">The sequence shown here is derived from an EMBL/GenBank/DDBJ whole genome shotgun (WGS) entry which is preliminary data.</text>
</comment>
<dbReference type="EMBL" id="LGRX02001047">
    <property type="protein sequence ID" value="KAK3286997.1"/>
    <property type="molecule type" value="Genomic_DNA"/>
</dbReference>
<evidence type="ECO:0000313" key="2">
    <source>
        <dbReference type="Proteomes" id="UP001190700"/>
    </source>
</evidence>
<sequence length="225" mass="25574">MVKKASKKNVGGSAANKKHARDLVSTRLKLIAKKKARQETRKRGAAEVVKVKTTYAAGVEYTHTDVVTLDHMLIRVCVLAHRQCEPYKDKEVHNPELERVKELHRQRGSKLDLKLHKGNWDEWQLDLNSFATSGKGFLVLRGKKCNIVIPFKRCPHITVVSGFMELKPLMTFMLLPRKDNIPPEFAQHLTWEWVVGIIGTEAGWICYESNRSCSAFSSGRKTLPV</sequence>
<dbReference type="AlphaFoldDB" id="A0AAE0LJ15"/>